<name>A0ABX0FL67_9BURK</name>
<dbReference type="SUPFAM" id="SSF51735">
    <property type="entry name" value="NAD(P)-binding Rossmann-fold domains"/>
    <property type="match status" value="1"/>
</dbReference>
<keyword evidence="4" id="KW-1185">Reference proteome</keyword>
<feature type="domain" description="Ketoreductase" evidence="2">
    <location>
        <begin position="11"/>
        <end position="199"/>
    </location>
</feature>
<evidence type="ECO:0000313" key="4">
    <source>
        <dbReference type="Proteomes" id="UP000666369"/>
    </source>
</evidence>
<gene>
    <name evidence="3" type="ORF">GW587_13465</name>
</gene>
<dbReference type="Pfam" id="PF13561">
    <property type="entry name" value="adh_short_C2"/>
    <property type="match status" value="1"/>
</dbReference>
<dbReference type="InterPro" id="IPR036291">
    <property type="entry name" value="NAD(P)-bd_dom_sf"/>
</dbReference>
<organism evidence="3 4">
    <name type="scientific">Duganella aceris</name>
    <dbReference type="NCBI Taxonomy" id="2703883"/>
    <lineage>
        <taxon>Bacteria</taxon>
        <taxon>Pseudomonadati</taxon>
        <taxon>Pseudomonadota</taxon>
        <taxon>Betaproteobacteria</taxon>
        <taxon>Burkholderiales</taxon>
        <taxon>Oxalobacteraceae</taxon>
        <taxon>Telluria group</taxon>
        <taxon>Duganella</taxon>
    </lineage>
</organism>
<dbReference type="PRINTS" id="PR00081">
    <property type="entry name" value="GDHRDH"/>
</dbReference>
<sequence>MSAAHKPLSGKVALVTGGARGLGAATALALAEQGADVAFTFVSSDSIPKAAAVVARIEQLGVRGLSVQADQADAGKAPQLIESIIGRFGRLDIVVNSASIDRFGTADDAQRDEAVFEHYWAVANGGFRAIVRAASKVMGDGGRFVFVGSNLGVRPGAPGMSDMASIKAAIDGYARGAARDLADRGITVNVVHAGFMETDINAHMRDAIAPMLQNLCIKRFARLEEVIAPILFLASPAASYITGTIIDADGGYNV</sequence>
<dbReference type="RefSeq" id="WP_166103578.1">
    <property type="nucleotide sequence ID" value="NZ_JAADJT010000005.1"/>
</dbReference>
<reference evidence="3 4" key="1">
    <citation type="submission" date="2020-01" db="EMBL/GenBank/DDBJ databases">
        <authorList>
            <person name="Lee S.D."/>
        </authorList>
    </citation>
    <scope>NUCLEOTIDE SEQUENCE [LARGE SCALE GENOMIC DNA]</scope>
    <source>
        <strain evidence="3 4">SAP-35</strain>
    </source>
</reference>
<dbReference type="EMBL" id="JAADJT010000005">
    <property type="protein sequence ID" value="NGZ85261.1"/>
    <property type="molecule type" value="Genomic_DNA"/>
</dbReference>
<dbReference type="PANTHER" id="PTHR42760">
    <property type="entry name" value="SHORT-CHAIN DEHYDROGENASES/REDUCTASES FAMILY MEMBER"/>
    <property type="match status" value="1"/>
</dbReference>
<dbReference type="Gene3D" id="3.40.50.720">
    <property type="entry name" value="NAD(P)-binding Rossmann-like Domain"/>
    <property type="match status" value="1"/>
</dbReference>
<dbReference type="SMART" id="SM00822">
    <property type="entry name" value="PKS_KR"/>
    <property type="match status" value="1"/>
</dbReference>
<evidence type="ECO:0000313" key="3">
    <source>
        <dbReference type="EMBL" id="NGZ85261.1"/>
    </source>
</evidence>
<dbReference type="PANTHER" id="PTHR42760:SF40">
    <property type="entry name" value="3-OXOACYL-[ACYL-CARRIER-PROTEIN] REDUCTASE, CHLOROPLASTIC"/>
    <property type="match status" value="1"/>
</dbReference>
<protein>
    <submittedName>
        <fullName evidence="3">SDR family oxidoreductase</fullName>
    </submittedName>
</protein>
<evidence type="ECO:0000256" key="1">
    <source>
        <dbReference type="ARBA" id="ARBA00006484"/>
    </source>
</evidence>
<proteinExistence type="inferred from homology"/>
<dbReference type="InterPro" id="IPR057326">
    <property type="entry name" value="KR_dom"/>
</dbReference>
<dbReference type="InterPro" id="IPR002347">
    <property type="entry name" value="SDR_fam"/>
</dbReference>
<comment type="caution">
    <text evidence="3">The sequence shown here is derived from an EMBL/GenBank/DDBJ whole genome shotgun (WGS) entry which is preliminary data.</text>
</comment>
<accession>A0ABX0FL67</accession>
<evidence type="ECO:0000259" key="2">
    <source>
        <dbReference type="SMART" id="SM00822"/>
    </source>
</evidence>
<dbReference type="Proteomes" id="UP000666369">
    <property type="component" value="Unassembled WGS sequence"/>
</dbReference>
<reference evidence="4" key="2">
    <citation type="submission" date="2023-07" db="EMBL/GenBank/DDBJ databases">
        <title>Duganella aceri sp. nov., isolated from tree sap.</title>
        <authorList>
            <person name="Kim I.S."/>
        </authorList>
    </citation>
    <scope>NUCLEOTIDE SEQUENCE [LARGE SCALE GENOMIC DNA]</scope>
    <source>
        <strain evidence="4">SAP-35</strain>
    </source>
</reference>
<comment type="similarity">
    <text evidence="1">Belongs to the short-chain dehydrogenases/reductases (SDR) family.</text>
</comment>